<protein>
    <submittedName>
        <fullName evidence="1">Uncharacterized protein</fullName>
    </submittedName>
</protein>
<dbReference type="Proteomes" id="UP000014065">
    <property type="component" value="Unassembled WGS sequence"/>
</dbReference>
<reference evidence="1 2" key="1">
    <citation type="journal article" date="2012" name="J. Bacteriol.">
        <title>Genome Sequence of "Candidatus Nitrosoarchaeum limnia" BG20, a Low-Salinity Ammonia-Oxidizing Archaeon from the San Francisco Bay Estuary.</title>
        <authorList>
            <person name="Mosier A.C."/>
            <person name="Allen E.E."/>
            <person name="Kim M."/>
            <person name="Ferriera S."/>
            <person name="Francis C.A."/>
        </authorList>
    </citation>
    <scope>NUCLEOTIDE SEQUENCE [LARGE SCALE GENOMIC DNA]</scope>
    <source>
        <strain evidence="1 2">BG20</strain>
    </source>
</reference>
<sequence>MLKLIFAISLTSTVFVKLIPTKVSFADAATLDVELHAGGAPAAGWNVDVGASRTAQT</sequence>
<gene>
    <name evidence="1" type="ORF">BG20_I1482</name>
</gene>
<comment type="caution">
    <text evidence="1">The sequence shown here is derived from an EMBL/GenBank/DDBJ whole genome shotgun (WGS) entry which is preliminary data.</text>
</comment>
<evidence type="ECO:0000313" key="2">
    <source>
        <dbReference type="Proteomes" id="UP000014065"/>
    </source>
</evidence>
<accession>S2E9D3</accession>
<name>S2E9D3_9ARCH</name>
<organism evidence="1 2">
    <name type="scientific">Candidatus Nitrosarchaeum limnium BG20</name>
    <dbReference type="NCBI Taxonomy" id="859192"/>
    <lineage>
        <taxon>Archaea</taxon>
        <taxon>Nitrososphaerota</taxon>
        <taxon>Nitrososphaeria</taxon>
        <taxon>Nitrosopumilales</taxon>
        <taxon>Nitrosopumilaceae</taxon>
        <taxon>Nitrosarchaeum</taxon>
    </lineage>
</organism>
<dbReference type="AlphaFoldDB" id="S2E9D3"/>
<keyword evidence="2" id="KW-1185">Reference proteome</keyword>
<proteinExistence type="predicted"/>
<dbReference type="RefSeq" id="WP_193353016.1">
    <property type="nucleotide sequence ID" value="NZ_AHJG01000117.1"/>
</dbReference>
<dbReference type="EMBL" id="AHJG01000117">
    <property type="protein sequence ID" value="EPA05991.1"/>
    <property type="molecule type" value="Genomic_DNA"/>
</dbReference>
<evidence type="ECO:0000313" key="1">
    <source>
        <dbReference type="EMBL" id="EPA05991.1"/>
    </source>
</evidence>